<evidence type="ECO:0000313" key="2">
    <source>
        <dbReference type="EMBL" id="KAH6835191.1"/>
    </source>
</evidence>
<reference evidence="2 3" key="1">
    <citation type="journal article" date="2021" name="Nat. Commun.">
        <title>Incipient diploidization of the medicinal plant Perilla within 10,000 years.</title>
        <authorList>
            <person name="Zhang Y."/>
            <person name="Shen Q."/>
            <person name="Leng L."/>
            <person name="Zhang D."/>
            <person name="Chen S."/>
            <person name="Shi Y."/>
            <person name="Ning Z."/>
            <person name="Chen S."/>
        </authorList>
    </citation>
    <scope>NUCLEOTIDE SEQUENCE [LARGE SCALE GENOMIC DNA]</scope>
    <source>
        <strain evidence="3">cv. PC099</strain>
    </source>
</reference>
<dbReference type="EMBL" id="SDAM02000039">
    <property type="protein sequence ID" value="KAH6835191.1"/>
    <property type="molecule type" value="Genomic_DNA"/>
</dbReference>
<dbReference type="AlphaFoldDB" id="A0AAD4JKL1"/>
<accession>A0AAD4JKL1</accession>
<keyword evidence="3" id="KW-1185">Reference proteome</keyword>
<sequence>MAFFPTKHLLIVTIFLLCFISTSTQARKLSMKIPQSPNIASAKGKEKVARKEDQVQDNMSEELAMIDYSPARRKTPIHN</sequence>
<evidence type="ECO:0000256" key="1">
    <source>
        <dbReference type="SAM" id="SignalP"/>
    </source>
</evidence>
<protein>
    <submittedName>
        <fullName evidence="2">Uncharacterized protein</fullName>
    </submittedName>
</protein>
<feature type="chain" id="PRO_5042223162" evidence="1">
    <location>
        <begin position="27"/>
        <end position="79"/>
    </location>
</feature>
<dbReference type="Pfam" id="PF21529">
    <property type="entry name" value="GLV1-2"/>
    <property type="match status" value="1"/>
</dbReference>
<name>A0AAD4JKL1_PERFH</name>
<organism evidence="2 3">
    <name type="scientific">Perilla frutescens var. hirtella</name>
    <name type="common">Perilla citriodora</name>
    <name type="synonym">Perilla setoyensis</name>
    <dbReference type="NCBI Taxonomy" id="608512"/>
    <lineage>
        <taxon>Eukaryota</taxon>
        <taxon>Viridiplantae</taxon>
        <taxon>Streptophyta</taxon>
        <taxon>Embryophyta</taxon>
        <taxon>Tracheophyta</taxon>
        <taxon>Spermatophyta</taxon>
        <taxon>Magnoliopsida</taxon>
        <taxon>eudicotyledons</taxon>
        <taxon>Gunneridae</taxon>
        <taxon>Pentapetalae</taxon>
        <taxon>asterids</taxon>
        <taxon>lamiids</taxon>
        <taxon>Lamiales</taxon>
        <taxon>Lamiaceae</taxon>
        <taxon>Nepetoideae</taxon>
        <taxon>Elsholtzieae</taxon>
        <taxon>Perilla</taxon>
    </lineage>
</organism>
<gene>
    <name evidence="2" type="ORF">C2S53_014460</name>
</gene>
<proteinExistence type="predicted"/>
<dbReference type="InterPro" id="IPR049306">
    <property type="entry name" value="GLV1-2"/>
</dbReference>
<feature type="signal peptide" evidence="1">
    <location>
        <begin position="1"/>
        <end position="26"/>
    </location>
</feature>
<comment type="caution">
    <text evidence="2">The sequence shown here is derived from an EMBL/GenBank/DDBJ whole genome shotgun (WGS) entry which is preliminary data.</text>
</comment>
<keyword evidence="1" id="KW-0732">Signal</keyword>
<evidence type="ECO:0000313" key="3">
    <source>
        <dbReference type="Proteomes" id="UP001190926"/>
    </source>
</evidence>
<dbReference type="Proteomes" id="UP001190926">
    <property type="component" value="Unassembled WGS sequence"/>
</dbReference>